<evidence type="ECO:0000259" key="1">
    <source>
        <dbReference type="Pfam" id="PF18593"/>
    </source>
</evidence>
<organism evidence="2 3">
    <name type="scientific">Melghirimyces profundicolus</name>
    <dbReference type="NCBI Taxonomy" id="1242148"/>
    <lineage>
        <taxon>Bacteria</taxon>
        <taxon>Bacillati</taxon>
        <taxon>Bacillota</taxon>
        <taxon>Bacilli</taxon>
        <taxon>Bacillales</taxon>
        <taxon>Thermoactinomycetaceae</taxon>
        <taxon>Melghirimyces</taxon>
    </lineage>
</organism>
<dbReference type="RefSeq" id="WP_108023272.1">
    <property type="nucleotide sequence ID" value="NZ_QBKR01000010.1"/>
</dbReference>
<dbReference type="Proteomes" id="UP000244240">
    <property type="component" value="Unassembled WGS sequence"/>
</dbReference>
<comment type="caution">
    <text evidence="2">The sequence shown here is derived from an EMBL/GenBank/DDBJ whole genome shotgun (WGS) entry which is preliminary data.</text>
</comment>
<evidence type="ECO:0000313" key="3">
    <source>
        <dbReference type="Proteomes" id="UP000244240"/>
    </source>
</evidence>
<dbReference type="EMBL" id="QBKR01000010">
    <property type="protein sequence ID" value="PTX59962.1"/>
    <property type="molecule type" value="Genomic_DNA"/>
</dbReference>
<accession>A0A2T6BV91</accession>
<evidence type="ECO:0000313" key="2">
    <source>
        <dbReference type="EMBL" id="PTX59962.1"/>
    </source>
</evidence>
<reference evidence="2 3" key="1">
    <citation type="submission" date="2018-04" db="EMBL/GenBank/DDBJ databases">
        <title>Genomic Encyclopedia of Archaeal and Bacterial Type Strains, Phase II (KMG-II): from individual species to whole genera.</title>
        <authorList>
            <person name="Goeker M."/>
        </authorList>
    </citation>
    <scope>NUCLEOTIDE SEQUENCE [LARGE SCALE GENOMIC DNA]</scope>
    <source>
        <strain evidence="2 3">DSM 45787</strain>
    </source>
</reference>
<keyword evidence="3" id="KW-1185">Reference proteome</keyword>
<name>A0A2T6BV91_9BACL</name>
<dbReference type="AlphaFoldDB" id="A0A2T6BV91"/>
<dbReference type="Pfam" id="PF18593">
    <property type="entry name" value="CdiI_2"/>
    <property type="match status" value="1"/>
</dbReference>
<proteinExistence type="predicted"/>
<feature type="domain" description="CdiI immunity protein" evidence="1">
    <location>
        <begin position="10"/>
        <end position="88"/>
    </location>
</feature>
<gene>
    <name evidence="2" type="ORF">C8P63_110107</name>
</gene>
<dbReference type="InterPro" id="IPR041129">
    <property type="entry name" value="CdiI_2"/>
</dbReference>
<sequence length="96" mass="11604">MEANKKMEMFQFLAGIFHQDIESTEKALEEYLEENSTEVIKQDAELIQQFMDWEASENEKNEFIEQHTWIYFPEMKQPPISWLRDVKSLMLKKVNE</sequence>
<dbReference type="OrthoDB" id="2969818at2"/>
<protein>
    <recommendedName>
        <fullName evidence="1">CdiI immunity protein domain-containing protein</fullName>
    </recommendedName>
</protein>